<dbReference type="OrthoDB" id="205623at2759"/>
<evidence type="ECO:0000313" key="5">
    <source>
        <dbReference type="Proteomes" id="UP001152320"/>
    </source>
</evidence>
<dbReference type="AlphaFoldDB" id="A0A9Q1BTJ8"/>
<dbReference type="SUPFAM" id="SSF52540">
    <property type="entry name" value="P-loop containing nucleoside triphosphate hydrolases"/>
    <property type="match status" value="1"/>
</dbReference>
<protein>
    <submittedName>
        <fullName evidence="4">Sulfotransferase family cytosolic 1B member 1</fullName>
    </submittedName>
</protein>
<keyword evidence="2" id="KW-0808">Transferase</keyword>
<evidence type="ECO:0000313" key="4">
    <source>
        <dbReference type="EMBL" id="KAJ8032512.1"/>
    </source>
</evidence>
<organism evidence="4 5">
    <name type="scientific">Holothuria leucospilota</name>
    <name type="common">Black long sea cucumber</name>
    <name type="synonym">Mertensiothuria leucospilota</name>
    <dbReference type="NCBI Taxonomy" id="206669"/>
    <lineage>
        <taxon>Eukaryota</taxon>
        <taxon>Metazoa</taxon>
        <taxon>Echinodermata</taxon>
        <taxon>Eleutherozoa</taxon>
        <taxon>Echinozoa</taxon>
        <taxon>Holothuroidea</taxon>
        <taxon>Aspidochirotacea</taxon>
        <taxon>Aspidochirotida</taxon>
        <taxon>Holothuriidae</taxon>
        <taxon>Holothuria</taxon>
    </lineage>
</organism>
<comment type="similarity">
    <text evidence="1">Belongs to the sulfotransferase 1 family.</text>
</comment>
<proteinExistence type="inferred from homology"/>
<dbReference type="Pfam" id="PF00685">
    <property type="entry name" value="Sulfotransfer_1"/>
    <property type="match status" value="1"/>
</dbReference>
<dbReference type="PANTHER" id="PTHR11783">
    <property type="entry name" value="SULFOTRANSFERASE SULT"/>
    <property type="match status" value="1"/>
</dbReference>
<dbReference type="InterPro" id="IPR027417">
    <property type="entry name" value="P-loop_NTPase"/>
</dbReference>
<keyword evidence="5" id="KW-1185">Reference proteome</keyword>
<dbReference type="EMBL" id="JAIZAY010000012">
    <property type="protein sequence ID" value="KAJ8032512.1"/>
    <property type="molecule type" value="Genomic_DNA"/>
</dbReference>
<dbReference type="InterPro" id="IPR000863">
    <property type="entry name" value="Sulfotransferase_dom"/>
</dbReference>
<evidence type="ECO:0000256" key="1">
    <source>
        <dbReference type="ARBA" id="ARBA00005771"/>
    </source>
</evidence>
<dbReference type="Gene3D" id="3.40.50.300">
    <property type="entry name" value="P-loop containing nucleotide triphosphate hydrolases"/>
    <property type="match status" value="1"/>
</dbReference>
<evidence type="ECO:0000259" key="3">
    <source>
        <dbReference type="Pfam" id="PF00685"/>
    </source>
</evidence>
<evidence type="ECO:0000256" key="2">
    <source>
        <dbReference type="ARBA" id="ARBA00022679"/>
    </source>
</evidence>
<dbReference type="Proteomes" id="UP001152320">
    <property type="component" value="Chromosome 12"/>
</dbReference>
<reference evidence="4" key="1">
    <citation type="submission" date="2021-10" db="EMBL/GenBank/DDBJ databases">
        <title>Tropical sea cucumber genome reveals ecological adaptation and Cuvierian tubules defense mechanism.</title>
        <authorList>
            <person name="Chen T."/>
        </authorList>
    </citation>
    <scope>NUCLEOTIDE SEQUENCE</scope>
    <source>
        <strain evidence="4">Nanhai2018</strain>
        <tissue evidence="4">Muscle</tissue>
    </source>
</reference>
<dbReference type="GO" id="GO:0008146">
    <property type="term" value="F:sulfotransferase activity"/>
    <property type="evidence" value="ECO:0007669"/>
    <property type="project" value="InterPro"/>
</dbReference>
<gene>
    <name evidence="4" type="ORF">HOLleu_26058</name>
</gene>
<feature type="domain" description="Sulfotransferase" evidence="3">
    <location>
        <begin position="6"/>
        <end position="98"/>
    </location>
</feature>
<sequence>MDVRSDDIFICTYPKSGTHWMQELVHLILNDGDPTKLTHSHRRIVMEAIERTDVELGCLATGTPNFELMSEDPSPRVFTTHLRKDLLPEQIWKRRSKVTFQIALIKD</sequence>
<name>A0A9Q1BTJ8_HOLLE</name>
<accession>A0A9Q1BTJ8</accession>
<comment type="caution">
    <text evidence="4">The sequence shown here is derived from an EMBL/GenBank/DDBJ whole genome shotgun (WGS) entry which is preliminary data.</text>
</comment>